<feature type="repeat" description="PPR" evidence="2">
    <location>
        <begin position="177"/>
        <end position="207"/>
    </location>
</feature>
<dbReference type="InterPro" id="IPR046848">
    <property type="entry name" value="E_motif"/>
</dbReference>
<dbReference type="FunFam" id="1.25.40.10:FF:000348">
    <property type="entry name" value="Pentatricopeptide repeat-containing protein chloroplastic"/>
    <property type="match status" value="1"/>
</dbReference>
<dbReference type="InParanoid" id="A0A7J7DK40"/>
<proteinExistence type="predicted"/>
<name>A0A7J7DK40_TRIWF</name>
<reference evidence="3 4" key="1">
    <citation type="journal article" date="2020" name="Nat. Commun.">
        <title>Genome of Tripterygium wilfordii and identification of cytochrome P450 involved in triptolide biosynthesis.</title>
        <authorList>
            <person name="Tu L."/>
            <person name="Su P."/>
            <person name="Zhang Z."/>
            <person name="Gao L."/>
            <person name="Wang J."/>
            <person name="Hu T."/>
            <person name="Zhou J."/>
            <person name="Zhang Y."/>
            <person name="Zhao Y."/>
            <person name="Liu Y."/>
            <person name="Song Y."/>
            <person name="Tong Y."/>
            <person name="Lu Y."/>
            <person name="Yang J."/>
            <person name="Xu C."/>
            <person name="Jia M."/>
            <person name="Peters R.J."/>
            <person name="Huang L."/>
            <person name="Gao W."/>
        </authorList>
    </citation>
    <scope>NUCLEOTIDE SEQUENCE [LARGE SCALE GENOMIC DNA]</scope>
    <source>
        <strain evidence="4">cv. XIE 37</strain>
        <tissue evidence="3">Leaf</tissue>
    </source>
</reference>
<dbReference type="GO" id="GO:0003723">
    <property type="term" value="F:RNA binding"/>
    <property type="evidence" value="ECO:0007669"/>
    <property type="project" value="InterPro"/>
</dbReference>
<evidence type="ECO:0000313" key="3">
    <source>
        <dbReference type="EMBL" id="KAF5746678.1"/>
    </source>
</evidence>
<evidence type="ECO:0000256" key="2">
    <source>
        <dbReference type="PROSITE-ProRule" id="PRU00708"/>
    </source>
</evidence>
<dbReference type="Pfam" id="PF13041">
    <property type="entry name" value="PPR_2"/>
    <property type="match status" value="2"/>
</dbReference>
<accession>A0A7J7DK40</accession>
<dbReference type="GO" id="GO:0009451">
    <property type="term" value="P:RNA modification"/>
    <property type="evidence" value="ECO:0007669"/>
    <property type="project" value="InterPro"/>
</dbReference>
<feature type="repeat" description="PPR" evidence="2">
    <location>
        <begin position="309"/>
        <end position="343"/>
    </location>
</feature>
<keyword evidence="1" id="KW-0677">Repeat</keyword>
<dbReference type="EMBL" id="JAAARO010000006">
    <property type="protein sequence ID" value="KAF5746678.1"/>
    <property type="molecule type" value="Genomic_DNA"/>
</dbReference>
<feature type="repeat" description="PPR" evidence="2">
    <location>
        <begin position="208"/>
        <end position="242"/>
    </location>
</feature>
<dbReference type="Pfam" id="PF01535">
    <property type="entry name" value="PPR"/>
    <property type="match status" value="1"/>
</dbReference>
<gene>
    <name evidence="3" type="ORF">HS088_TW06G00850</name>
</gene>
<comment type="caution">
    <text evidence="3">The sequence shown here is derived from an EMBL/GenBank/DDBJ whole genome shotgun (WGS) entry which is preliminary data.</text>
</comment>
<dbReference type="Gene3D" id="1.25.40.10">
    <property type="entry name" value="Tetratricopeptide repeat domain"/>
    <property type="match status" value="3"/>
</dbReference>
<keyword evidence="4" id="KW-1185">Reference proteome</keyword>
<dbReference type="NCBIfam" id="TIGR00756">
    <property type="entry name" value="PPR"/>
    <property type="match status" value="3"/>
</dbReference>
<dbReference type="InterPro" id="IPR011990">
    <property type="entry name" value="TPR-like_helical_dom_sf"/>
</dbReference>
<organism evidence="3 4">
    <name type="scientific">Tripterygium wilfordii</name>
    <name type="common">Thunder God vine</name>
    <dbReference type="NCBI Taxonomy" id="458696"/>
    <lineage>
        <taxon>Eukaryota</taxon>
        <taxon>Viridiplantae</taxon>
        <taxon>Streptophyta</taxon>
        <taxon>Embryophyta</taxon>
        <taxon>Tracheophyta</taxon>
        <taxon>Spermatophyta</taxon>
        <taxon>Magnoliopsida</taxon>
        <taxon>eudicotyledons</taxon>
        <taxon>Gunneridae</taxon>
        <taxon>Pentapetalae</taxon>
        <taxon>rosids</taxon>
        <taxon>fabids</taxon>
        <taxon>Celastrales</taxon>
        <taxon>Celastraceae</taxon>
        <taxon>Tripterygium</taxon>
    </lineage>
</organism>
<dbReference type="PROSITE" id="PS51375">
    <property type="entry name" value="PPR"/>
    <property type="match status" value="3"/>
</dbReference>
<dbReference type="FunCoup" id="A0A7J7DK40">
    <property type="interactions" value="526"/>
</dbReference>
<dbReference type="Proteomes" id="UP000593562">
    <property type="component" value="Unassembled WGS sequence"/>
</dbReference>
<dbReference type="PANTHER" id="PTHR47926">
    <property type="entry name" value="PENTATRICOPEPTIDE REPEAT-CONTAINING PROTEIN"/>
    <property type="match status" value="1"/>
</dbReference>
<dbReference type="Pfam" id="PF20431">
    <property type="entry name" value="E_motif"/>
    <property type="match status" value="1"/>
</dbReference>
<dbReference type="InterPro" id="IPR002885">
    <property type="entry name" value="PPR_rpt"/>
</dbReference>
<evidence type="ECO:0000256" key="1">
    <source>
        <dbReference type="ARBA" id="ARBA00022737"/>
    </source>
</evidence>
<dbReference type="PANTHER" id="PTHR47926:SF379">
    <property type="entry name" value="TETRATRICOPEPTIDE-LIKE HELICAL DOMAIN SUPERFAMILY"/>
    <property type="match status" value="1"/>
</dbReference>
<protein>
    <submittedName>
        <fullName evidence="3">Putative pentatricopeptide repeat-containing protein</fullName>
    </submittedName>
</protein>
<dbReference type="OrthoDB" id="411581at2759"/>
<sequence>MRSSRCTIAKHPIISLVKASTTLRELKQIHSHLLSTGTLHDPRILGEFIATIALHNQKNLDYSEQIVNHCENPTLFTLNSLIRAHSKGSTPPKSFHFYNRILWSANNLSPDNYTFNFLVHACAQLSARTIGLTVHGAVLKHGFENDPHVQSALIYMYAELGCLRDCHQVFDEIPEPDLVCQTTMVSACARCGDVSFARELFDVMSERDHITWNAMIAGYVQCGKSKEALNLFCAMQTQGVKVSEVSMVSVLSACSHLGALDQGRWAHAYIESNKLPITATLGTALIDMYAKCGNVNKSMGIFWGMKEKNVYTWSTAINALAMNGDGHKCLELFSLMKKDGVQPNEVTFVSILRACSVVGLVEEGEEHFESIKKVYGIEPKLEHYGCMVDLYGRAGRLNEAVSFINNMAVKPHAGAWGALLSACRMYKNMELGELASRKLIALEAKNHHAYVLLSNIYADSNNWDKANYVRRIMKSRGVRKEPGCSAIEVDGEVHEFFVGDNSHPRYGDVDIV</sequence>
<evidence type="ECO:0000313" key="4">
    <source>
        <dbReference type="Proteomes" id="UP000593562"/>
    </source>
</evidence>
<dbReference type="InterPro" id="IPR046960">
    <property type="entry name" value="PPR_At4g14850-like_plant"/>
</dbReference>
<dbReference type="FunFam" id="1.25.40.10:FF:000184">
    <property type="entry name" value="Pentatricopeptide repeat-containing protein, chloroplastic"/>
    <property type="match status" value="1"/>
</dbReference>
<dbReference type="AlphaFoldDB" id="A0A7J7DK40"/>